<feature type="signal peptide" evidence="1">
    <location>
        <begin position="1"/>
        <end position="18"/>
    </location>
</feature>
<proteinExistence type="predicted"/>
<dbReference type="Pfam" id="PF23069">
    <property type="entry name" value="DUF7042"/>
    <property type="match status" value="2"/>
</dbReference>
<evidence type="ECO:0000313" key="5">
    <source>
        <dbReference type="EMBL" id="KAG5670009.1"/>
    </source>
</evidence>
<dbReference type="InterPro" id="IPR055472">
    <property type="entry name" value="DUF7044"/>
</dbReference>
<dbReference type="Pfam" id="PF23071">
    <property type="entry name" value="DUF7044"/>
    <property type="match status" value="1"/>
</dbReference>
<accession>A0A9J6BJF4</accession>
<gene>
    <name evidence="5" type="ORF">PVAND_000296</name>
</gene>
<dbReference type="Pfam" id="PF23070">
    <property type="entry name" value="DUF7043"/>
    <property type="match status" value="1"/>
</dbReference>
<dbReference type="EMBL" id="JADBJN010000003">
    <property type="protein sequence ID" value="KAG5670009.1"/>
    <property type="molecule type" value="Genomic_DNA"/>
</dbReference>
<evidence type="ECO:0000259" key="4">
    <source>
        <dbReference type="Pfam" id="PF23071"/>
    </source>
</evidence>
<feature type="domain" description="DUF7044" evidence="4">
    <location>
        <begin position="24"/>
        <end position="113"/>
    </location>
</feature>
<sequence>MILNKFLIFVHLFAIAKSQHENQEIPSILHGEWFSWEEDSIKIVLNENSLTNKTQKLNLFKLEKNGSDFSIIFQNNSDCFTCMKVFIRSYNIFESLQSPCINDKPIFENICKEIKNDQKLITHFKLDYIPLICRSSIQGVYQFSYQQNFRSNDECDNPESQIYACQRNFSIFLNEDTKFKSLSEDTSFTVNYSRCKGIEGTFDGIYYWNCLGDWKVGKNHYFAVANSRESRNYEKFRCFMRNLNDNFHLAVSNTAECNTLKTIENSPEILKIKPITEEFIEPYCKLPENFTGEFFNPAKIDSEVFINETHIIEKFGNNQIIHVCKEQQNTKFMMTRMTVNGCLKDFICFDFDSRNYNVIRYKKSLAILSQDFNEVCSSQQFSKNQFNFYFAKNPSFISCPISGNFEFTQKGDEIFKNRNFNESIENHSKLKICGEEHKEILISFGNISNFDYKFNCIDYWKENNKSYLITYNDFDPWSEFRCWVYQRTNDKHILMSQSTGAFCGINQNSNSQNYTEGAALALDLMEIEEENDKCPVKFNDGEIFK</sequence>
<comment type="caution">
    <text evidence="5">The sequence shown here is derived from an EMBL/GenBank/DDBJ whole genome shotgun (WGS) entry which is preliminary data.</text>
</comment>
<keyword evidence="6" id="KW-1185">Reference proteome</keyword>
<dbReference type="GO" id="GO:0042060">
    <property type="term" value="P:wound healing"/>
    <property type="evidence" value="ECO:0007669"/>
    <property type="project" value="TreeGrafter"/>
</dbReference>
<organism evidence="5 6">
    <name type="scientific">Polypedilum vanderplanki</name>
    <name type="common">Sleeping chironomid midge</name>
    <dbReference type="NCBI Taxonomy" id="319348"/>
    <lineage>
        <taxon>Eukaryota</taxon>
        <taxon>Metazoa</taxon>
        <taxon>Ecdysozoa</taxon>
        <taxon>Arthropoda</taxon>
        <taxon>Hexapoda</taxon>
        <taxon>Insecta</taxon>
        <taxon>Pterygota</taxon>
        <taxon>Neoptera</taxon>
        <taxon>Endopterygota</taxon>
        <taxon>Diptera</taxon>
        <taxon>Nematocera</taxon>
        <taxon>Chironomoidea</taxon>
        <taxon>Chironomidae</taxon>
        <taxon>Chironominae</taxon>
        <taxon>Polypedilum</taxon>
        <taxon>Polypedilum</taxon>
    </lineage>
</organism>
<evidence type="ECO:0000259" key="3">
    <source>
        <dbReference type="Pfam" id="PF23070"/>
    </source>
</evidence>
<keyword evidence="1" id="KW-0732">Signal</keyword>
<dbReference type="InterPro" id="IPR055471">
    <property type="entry name" value="DUF7043"/>
</dbReference>
<dbReference type="AlphaFoldDB" id="A0A9J6BJF4"/>
<dbReference type="PANTHER" id="PTHR22255">
    <property type="entry name" value="LP06548P"/>
    <property type="match status" value="1"/>
</dbReference>
<protein>
    <submittedName>
        <fullName evidence="5">Uncharacterized protein</fullName>
    </submittedName>
</protein>
<name>A0A9J6BJF4_POLVA</name>
<feature type="domain" description="DUF7042" evidence="2">
    <location>
        <begin position="397"/>
        <end position="512"/>
    </location>
</feature>
<evidence type="ECO:0000259" key="2">
    <source>
        <dbReference type="Pfam" id="PF23069"/>
    </source>
</evidence>
<dbReference type="Proteomes" id="UP001107558">
    <property type="component" value="Chromosome 3"/>
</dbReference>
<dbReference type="OrthoDB" id="9982946at2759"/>
<evidence type="ECO:0000256" key="1">
    <source>
        <dbReference type="SAM" id="SignalP"/>
    </source>
</evidence>
<reference evidence="5" key="1">
    <citation type="submission" date="2021-03" db="EMBL/GenBank/DDBJ databases">
        <title>Chromosome level genome of the anhydrobiotic midge Polypedilum vanderplanki.</title>
        <authorList>
            <person name="Yoshida Y."/>
            <person name="Kikawada T."/>
            <person name="Gusev O."/>
        </authorList>
    </citation>
    <scope>NUCLEOTIDE SEQUENCE</scope>
    <source>
        <strain evidence="5">NIAS01</strain>
        <tissue evidence="5">Whole body or cell culture</tissue>
    </source>
</reference>
<feature type="domain" description="DUF7043" evidence="3">
    <location>
        <begin position="282"/>
        <end position="385"/>
    </location>
</feature>
<feature type="chain" id="PRO_5039948639" evidence="1">
    <location>
        <begin position="19"/>
        <end position="545"/>
    </location>
</feature>
<feature type="domain" description="DUF7042" evidence="2">
    <location>
        <begin position="133"/>
        <end position="273"/>
    </location>
</feature>
<evidence type="ECO:0000313" key="6">
    <source>
        <dbReference type="Proteomes" id="UP001107558"/>
    </source>
</evidence>
<dbReference type="InterPro" id="IPR055470">
    <property type="entry name" value="DUF7042"/>
</dbReference>
<dbReference type="PANTHER" id="PTHR22255:SF1">
    <property type="entry name" value="LD32918P"/>
    <property type="match status" value="1"/>
</dbReference>